<dbReference type="Gene3D" id="3.40.1030.10">
    <property type="entry name" value="Nucleoside phosphorylase/phosphoribosyltransferase catalytic domain"/>
    <property type="match status" value="1"/>
</dbReference>
<evidence type="ECO:0000256" key="1">
    <source>
        <dbReference type="ARBA" id="ARBA00022676"/>
    </source>
</evidence>
<feature type="region of interest" description="Disordered" evidence="3">
    <location>
        <begin position="164"/>
        <end position="236"/>
    </location>
</feature>
<dbReference type="GO" id="GO:0006206">
    <property type="term" value="P:pyrimidine nucleobase metabolic process"/>
    <property type="evidence" value="ECO:0007669"/>
    <property type="project" value="InterPro"/>
</dbReference>
<dbReference type="SUPFAM" id="SSF54680">
    <property type="entry name" value="Pyrimidine nucleoside phosphorylase C-terminal domain"/>
    <property type="match status" value="1"/>
</dbReference>
<keyword evidence="1" id="KW-0328">Glycosyltransferase</keyword>
<dbReference type="InterPro" id="IPR013102">
    <property type="entry name" value="PYNP_C"/>
</dbReference>
<evidence type="ECO:0000259" key="4">
    <source>
        <dbReference type="SMART" id="SM00941"/>
    </source>
</evidence>
<reference evidence="5 6" key="1">
    <citation type="journal article" date="2024" name="Proc. Natl. Acad. Sci. U.S.A.">
        <title>The genetic regulatory architecture and epigenomic basis for age-related changes in rattlesnake venom.</title>
        <authorList>
            <person name="Hogan M.P."/>
            <person name="Holding M.L."/>
            <person name="Nystrom G.S."/>
            <person name="Colston T.J."/>
            <person name="Bartlett D.A."/>
            <person name="Mason A.J."/>
            <person name="Ellsworth S.A."/>
            <person name="Rautsaw R.M."/>
            <person name="Lawrence K.C."/>
            <person name="Strickland J.L."/>
            <person name="He B."/>
            <person name="Fraser P."/>
            <person name="Margres M.J."/>
            <person name="Gilbert D.M."/>
            <person name="Gibbs H.L."/>
            <person name="Parkinson C.L."/>
            <person name="Rokyta D.R."/>
        </authorList>
    </citation>
    <scope>NUCLEOTIDE SEQUENCE [LARGE SCALE GENOMIC DNA]</scope>
    <source>
        <strain evidence="5">DRR0105</strain>
    </source>
</reference>
<protein>
    <submittedName>
        <fullName evidence="5">Thymidine phosphorylase</fullName>
    </submittedName>
</protein>
<dbReference type="PANTHER" id="PTHR10515">
    <property type="entry name" value="THYMIDINE PHOSPHORYLASE"/>
    <property type="match status" value="1"/>
</dbReference>
<dbReference type="AlphaFoldDB" id="A0AAW1BEH2"/>
<dbReference type="InterPro" id="IPR036566">
    <property type="entry name" value="PYNP-like_C_sf"/>
</dbReference>
<accession>A0AAW1BEH2</accession>
<evidence type="ECO:0000256" key="2">
    <source>
        <dbReference type="ARBA" id="ARBA00022679"/>
    </source>
</evidence>
<keyword evidence="6" id="KW-1185">Reference proteome</keyword>
<proteinExistence type="predicted"/>
<evidence type="ECO:0000313" key="5">
    <source>
        <dbReference type="EMBL" id="KAK9400314.1"/>
    </source>
</evidence>
<keyword evidence="2" id="KW-0808">Transferase</keyword>
<sequence length="236" mass="24972">MVSMDPPPPIPTSVDASAALCCRNEKIKIGGILLWQSGRAASVPAGAAQIGQALDDGSARDAFQAMLRAQGVPAEVSRLLCEGTEAQRLQVLKLAGNQEELRALQDGTVQQIQAMPIAQVLHELGAGRTQAGQRINPRVGAELLVSTGKRVSKGTPWIRIHYDTPQAEQHPPRSLAESPDSGGPGALHPHLEGGKSPFLDGRVSHAWISGREQRGEGTGPGPAGRRTWGPHPRPHP</sequence>
<evidence type="ECO:0000313" key="6">
    <source>
        <dbReference type="Proteomes" id="UP001474421"/>
    </source>
</evidence>
<evidence type="ECO:0000256" key="3">
    <source>
        <dbReference type="SAM" id="MobiDB-lite"/>
    </source>
</evidence>
<dbReference type="GO" id="GO:0016763">
    <property type="term" value="F:pentosyltransferase activity"/>
    <property type="evidence" value="ECO:0007669"/>
    <property type="project" value="InterPro"/>
</dbReference>
<comment type="caution">
    <text evidence="5">The sequence shown here is derived from an EMBL/GenBank/DDBJ whole genome shotgun (WGS) entry which is preliminary data.</text>
</comment>
<dbReference type="Proteomes" id="UP001474421">
    <property type="component" value="Unassembled WGS sequence"/>
</dbReference>
<dbReference type="SMART" id="SM00941">
    <property type="entry name" value="PYNP_C"/>
    <property type="match status" value="1"/>
</dbReference>
<dbReference type="GO" id="GO:0005829">
    <property type="term" value="C:cytosol"/>
    <property type="evidence" value="ECO:0007669"/>
    <property type="project" value="TreeGrafter"/>
</dbReference>
<feature type="domain" description="Pyrimidine nucleoside phosphorylase C-terminal" evidence="4">
    <location>
        <begin position="108"/>
        <end position="182"/>
    </location>
</feature>
<dbReference type="SUPFAM" id="SSF52418">
    <property type="entry name" value="Nucleoside phosphorylase/phosphoribosyltransferase catalytic domain"/>
    <property type="match status" value="1"/>
</dbReference>
<dbReference type="PANTHER" id="PTHR10515:SF0">
    <property type="entry name" value="THYMIDINE PHOSPHORYLASE"/>
    <property type="match status" value="1"/>
</dbReference>
<gene>
    <name evidence="5" type="ORF">NXF25_013333</name>
</gene>
<dbReference type="GO" id="GO:0004645">
    <property type="term" value="F:1,4-alpha-oligoglucan phosphorylase activity"/>
    <property type="evidence" value="ECO:0007669"/>
    <property type="project" value="InterPro"/>
</dbReference>
<dbReference type="GO" id="GO:0006213">
    <property type="term" value="P:pyrimidine nucleoside metabolic process"/>
    <property type="evidence" value="ECO:0007669"/>
    <property type="project" value="InterPro"/>
</dbReference>
<dbReference type="Gene3D" id="3.90.1170.30">
    <property type="entry name" value="Pyrimidine nucleoside phosphorylase-like, C-terminal domain"/>
    <property type="match status" value="1"/>
</dbReference>
<dbReference type="InterPro" id="IPR000053">
    <property type="entry name" value="Thymidine/pyrmidine_PPase"/>
</dbReference>
<organism evidence="5 6">
    <name type="scientific">Crotalus adamanteus</name>
    <name type="common">Eastern diamondback rattlesnake</name>
    <dbReference type="NCBI Taxonomy" id="8729"/>
    <lineage>
        <taxon>Eukaryota</taxon>
        <taxon>Metazoa</taxon>
        <taxon>Chordata</taxon>
        <taxon>Craniata</taxon>
        <taxon>Vertebrata</taxon>
        <taxon>Euteleostomi</taxon>
        <taxon>Lepidosauria</taxon>
        <taxon>Squamata</taxon>
        <taxon>Bifurcata</taxon>
        <taxon>Unidentata</taxon>
        <taxon>Episquamata</taxon>
        <taxon>Toxicofera</taxon>
        <taxon>Serpentes</taxon>
        <taxon>Colubroidea</taxon>
        <taxon>Viperidae</taxon>
        <taxon>Crotalinae</taxon>
        <taxon>Crotalus</taxon>
    </lineage>
</organism>
<name>A0AAW1BEH2_CROAD</name>
<dbReference type="Pfam" id="PF07831">
    <property type="entry name" value="PYNP_C"/>
    <property type="match status" value="1"/>
</dbReference>
<dbReference type="EMBL" id="JAOTOJ010000006">
    <property type="protein sequence ID" value="KAK9400314.1"/>
    <property type="molecule type" value="Genomic_DNA"/>
</dbReference>
<dbReference type="InterPro" id="IPR035902">
    <property type="entry name" value="Nuc_phospho_transferase"/>
</dbReference>